<sequence>MLRAGGHLDKRDETTSAHLGLTNQPIPKSSYDHFNAIGSGITATTSIRLSLQWILAPSPESNPNSPSPVTTMVGHYPIIKSL</sequence>
<name>A0A9J5WYI9_SOLCO</name>
<gene>
    <name evidence="2" type="ORF">H5410_051066</name>
</gene>
<evidence type="ECO:0000313" key="2">
    <source>
        <dbReference type="EMBL" id="KAG5580439.1"/>
    </source>
</evidence>
<accession>A0A9J5WYI9</accession>
<evidence type="ECO:0000313" key="3">
    <source>
        <dbReference type="Proteomes" id="UP000824120"/>
    </source>
</evidence>
<dbReference type="Proteomes" id="UP000824120">
    <property type="component" value="Chromosome 10"/>
</dbReference>
<dbReference type="AlphaFoldDB" id="A0A9J5WYI9"/>
<evidence type="ECO:0000256" key="1">
    <source>
        <dbReference type="SAM" id="MobiDB-lite"/>
    </source>
</evidence>
<proteinExistence type="predicted"/>
<protein>
    <submittedName>
        <fullName evidence="2">Uncharacterized protein</fullName>
    </submittedName>
</protein>
<dbReference type="EMBL" id="JACXVP010000010">
    <property type="protein sequence ID" value="KAG5580439.1"/>
    <property type="molecule type" value="Genomic_DNA"/>
</dbReference>
<organism evidence="2 3">
    <name type="scientific">Solanum commersonii</name>
    <name type="common">Commerson's wild potato</name>
    <name type="synonym">Commerson's nightshade</name>
    <dbReference type="NCBI Taxonomy" id="4109"/>
    <lineage>
        <taxon>Eukaryota</taxon>
        <taxon>Viridiplantae</taxon>
        <taxon>Streptophyta</taxon>
        <taxon>Embryophyta</taxon>
        <taxon>Tracheophyta</taxon>
        <taxon>Spermatophyta</taxon>
        <taxon>Magnoliopsida</taxon>
        <taxon>eudicotyledons</taxon>
        <taxon>Gunneridae</taxon>
        <taxon>Pentapetalae</taxon>
        <taxon>asterids</taxon>
        <taxon>lamiids</taxon>
        <taxon>Solanales</taxon>
        <taxon>Solanaceae</taxon>
        <taxon>Solanoideae</taxon>
        <taxon>Solaneae</taxon>
        <taxon>Solanum</taxon>
    </lineage>
</organism>
<feature type="region of interest" description="Disordered" evidence="1">
    <location>
        <begin position="1"/>
        <end position="25"/>
    </location>
</feature>
<reference evidence="2 3" key="1">
    <citation type="submission" date="2020-09" db="EMBL/GenBank/DDBJ databases">
        <title>De no assembly of potato wild relative species, Solanum commersonii.</title>
        <authorList>
            <person name="Cho K."/>
        </authorList>
    </citation>
    <scope>NUCLEOTIDE SEQUENCE [LARGE SCALE GENOMIC DNA]</scope>
    <source>
        <strain evidence="2">LZ3.2</strain>
        <tissue evidence="2">Leaf</tissue>
    </source>
</reference>
<keyword evidence="3" id="KW-1185">Reference proteome</keyword>
<comment type="caution">
    <text evidence="2">The sequence shown here is derived from an EMBL/GenBank/DDBJ whole genome shotgun (WGS) entry which is preliminary data.</text>
</comment>
<feature type="compositionally biased region" description="Basic and acidic residues" evidence="1">
    <location>
        <begin position="1"/>
        <end position="15"/>
    </location>
</feature>